<evidence type="ECO:0000313" key="2">
    <source>
        <dbReference type="Proteomes" id="UP000187203"/>
    </source>
</evidence>
<proteinExistence type="predicted"/>
<organism evidence="1 2">
    <name type="scientific">Corchorus olitorius</name>
    <dbReference type="NCBI Taxonomy" id="93759"/>
    <lineage>
        <taxon>Eukaryota</taxon>
        <taxon>Viridiplantae</taxon>
        <taxon>Streptophyta</taxon>
        <taxon>Embryophyta</taxon>
        <taxon>Tracheophyta</taxon>
        <taxon>Spermatophyta</taxon>
        <taxon>Magnoliopsida</taxon>
        <taxon>eudicotyledons</taxon>
        <taxon>Gunneridae</taxon>
        <taxon>Pentapetalae</taxon>
        <taxon>rosids</taxon>
        <taxon>malvids</taxon>
        <taxon>Malvales</taxon>
        <taxon>Malvaceae</taxon>
        <taxon>Grewioideae</taxon>
        <taxon>Apeibeae</taxon>
        <taxon>Corchorus</taxon>
    </lineage>
</organism>
<accession>A0A1R3HS86</accession>
<dbReference type="AlphaFoldDB" id="A0A1R3HS86"/>
<dbReference type="EMBL" id="AWUE01019485">
    <property type="protein sequence ID" value="OMO73279.1"/>
    <property type="molecule type" value="Genomic_DNA"/>
</dbReference>
<reference evidence="2" key="1">
    <citation type="submission" date="2013-09" db="EMBL/GenBank/DDBJ databases">
        <title>Corchorus olitorius genome sequencing.</title>
        <authorList>
            <person name="Alam M."/>
            <person name="Haque M.S."/>
            <person name="Islam M.S."/>
            <person name="Emdad E.M."/>
            <person name="Islam M.M."/>
            <person name="Ahmed B."/>
            <person name="Halim A."/>
            <person name="Hossen Q.M.M."/>
            <person name="Hossain M.Z."/>
            <person name="Ahmed R."/>
            <person name="Khan M.M."/>
            <person name="Islam R."/>
            <person name="Rashid M.M."/>
            <person name="Khan S.A."/>
            <person name="Rahman M.S."/>
            <person name="Alam M."/>
            <person name="Yahiya A.S."/>
            <person name="Khan M.S."/>
            <person name="Azam M.S."/>
            <person name="Haque T."/>
            <person name="Lashkar M.Z.H."/>
            <person name="Akhand A.I."/>
            <person name="Morshed G."/>
            <person name="Roy S."/>
            <person name="Uddin K.S."/>
            <person name="Rabeya T."/>
            <person name="Hossain A.S."/>
            <person name="Chowdhury A."/>
            <person name="Snigdha A.R."/>
            <person name="Mortoza M.S."/>
            <person name="Matin S.A."/>
            <person name="Hoque S.M.E."/>
            <person name="Islam M.K."/>
            <person name="Roy D.K."/>
            <person name="Haider R."/>
            <person name="Moosa M.M."/>
            <person name="Elias S.M."/>
            <person name="Hasan A.M."/>
            <person name="Jahan S."/>
            <person name="Shafiuddin M."/>
            <person name="Mahmood N."/>
            <person name="Shommy N.S."/>
        </authorList>
    </citation>
    <scope>NUCLEOTIDE SEQUENCE [LARGE SCALE GENOMIC DNA]</scope>
    <source>
        <strain evidence="2">cv. O-4</strain>
    </source>
</reference>
<sequence length="42" mass="4966">MAQTTVNFGSRTFFDEFQPFNHFDSRKNSSFRQVIHVKGKLD</sequence>
<gene>
    <name evidence="1" type="ORF">COLO4_27186</name>
</gene>
<name>A0A1R3HS86_9ROSI</name>
<evidence type="ECO:0000313" key="1">
    <source>
        <dbReference type="EMBL" id="OMO73279.1"/>
    </source>
</evidence>
<protein>
    <submittedName>
        <fullName evidence="1">Uncharacterized protein</fullName>
    </submittedName>
</protein>
<dbReference type="Proteomes" id="UP000187203">
    <property type="component" value="Unassembled WGS sequence"/>
</dbReference>
<comment type="caution">
    <text evidence="1">The sequence shown here is derived from an EMBL/GenBank/DDBJ whole genome shotgun (WGS) entry which is preliminary data.</text>
</comment>
<keyword evidence="2" id="KW-1185">Reference proteome</keyword>